<dbReference type="PANTHER" id="PTHR23011:SF28">
    <property type="entry name" value="CYCLIC NUCLEOTIDE-BINDING DOMAIN CONTAINING PROTEIN"/>
    <property type="match status" value="1"/>
</dbReference>
<dbReference type="PROSITE" id="PS00888">
    <property type="entry name" value="CNMP_BINDING_1"/>
    <property type="match status" value="1"/>
</dbReference>
<dbReference type="GO" id="GO:0005509">
    <property type="term" value="F:calcium ion binding"/>
    <property type="evidence" value="ECO:0007669"/>
    <property type="project" value="InterPro"/>
</dbReference>
<dbReference type="InterPro" id="IPR018490">
    <property type="entry name" value="cNMP-bd_dom_sf"/>
</dbReference>
<dbReference type="EMBL" id="HBGY01025079">
    <property type="protein sequence ID" value="CAD9597364.1"/>
    <property type="molecule type" value="Transcribed_RNA"/>
</dbReference>
<dbReference type="Gene3D" id="1.10.238.10">
    <property type="entry name" value="EF-hand"/>
    <property type="match status" value="1"/>
</dbReference>
<dbReference type="InterPro" id="IPR011992">
    <property type="entry name" value="EF-hand-dom_pair"/>
</dbReference>
<protein>
    <recommendedName>
        <fullName evidence="6">Calmodulin</fullName>
    </recommendedName>
</protein>
<dbReference type="PANTHER" id="PTHR23011">
    <property type="entry name" value="CYCLIC NUCLEOTIDE-BINDING DOMAIN CONTAINING PROTEIN"/>
    <property type="match status" value="1"/>
</dbReference>
<evidence type="ECO:0000256" key="2">
    <source>
        <dbReference type="SAM" id="MobiDB-lite"/>
    </source>
</evidence>
<evidence type="ECO:0000259" key="3">
    <source>
        <dbReference type="PROSITE" id="PS50042"/>
    </source>
</evidence>
<keyword evidence="1" id="KW-0106">Calcium</keyword>
<evidence type="ECO:0008006" key="6">
    <source>
        <dbReference type="Google" id="ProtNLM"/>
    </source>
</evidence>
<name>A0A7S2L6I5_9STRA</name>
<proteinExistence type="predicted"/>
<feature type="region of interest" description="Disordered" evidence="2">
    <location>
        <begin position="552"/>
        <end position="574"/>
    </location>
</feature>
<dbReference type="Gene3D" id="2.60.120.10">
    <property type="entry name" value="Jelly Rolls"/>
    <property type="match status" value="2"/>
</dbReference>
<reference evidence="5" key="1">
    <citation type="submission" date="2021-01" db="EMBL/GenBank/DDBJ databases">
        <authorList>
            <person name="Corre E."/>
            <person name="Pelletier E."/>
            <person name="Niang G."/>
            <person name="Scheremetjew M."/>
            <person name="Finn R."/>
            <person name="Kale V."/>
            <person name="Holt S."/>
            <person name="Cochrane G."/>
            <person name="Meng A."/>
            <person name="Brown T."/>
            <person name="Cohen L."/>
        </authorList>
    </citation>
    <scope>NUCLEOTIDE SEQUENCE</scope>
    <source>
        <strain evidence="5">B650</strain>
    </source>
</reference>
<dbReference type="PROSITE" id="PS50042">
    <property type="entry name" value="CNMP_BINDING_3"/>
    <property type="match status" value="2"/>
</dbReference>
<dbReference type="AlphaFoldDB" id="A0A7S2L6I5"/>
<dbReference type="Pfam" id="PF00027">
    <property type="entry name" value="cNMP_binding"/>
    <property type="match status" value="1"/>
</dbReference>
<sequence>MKRKKVVTSAREERQRYEDNIGAVKALQKLDEYISRSKTSIILLFKRLDSSHDGALENEEIIRGFMKLTDISMTLGQAEALVEFIDFSGDGVIQIDELDKCLRDFRKAKREGGLQQVIDNATESRVDRVFPNWLVAREDFRLIFTRFAEDDDSDCNKEQLKVQRLFGVEQEKRSREDMQVLALWMQRNSVLPGLSYKRYLDLSKYINFLEAEPGHSLCAQGEIGDAFYILFAGEVQVLVDGQLAHTLVAGEGFGERSLETDEPRNATCICSQTSRLLVVKAKDYKSMLKQHQTKKFNFAMDYLQHRCEVIRDWPYTKVYHLSGSLVRRQFESGEVLFRSGDESVALYFLISGEATAQKSIRRKATNRWPDRNSQYAVLEHERTIAIELKKFSDGDIFGEDLIFGFGNRQYCVVAKEPVDCFLLNRNDAIKYFYREKDKLRNRAQGLYISSKELKLRYEEKARQKKVYDNIKRQAFGERYTERSRRANCRVLKRKHPTDNCNDRSKIQLPSIPRRSTNGFDIIISRYSEGIFMNPQEGEDIRLFPSIRSRAVDSEQKENMNSRQTNIRQCDDSKSNELTARLMARRNTSKLPSINRAAV</sequence>
<evidence type="ECO:0000259" key="4">
    <source>
        <dbReference type="PROSITE" id="PS50222"/>
    </source>
</evidence>
<dbReference type="InterPro" id="IPR018247">
    <property type="entry name" value="EF_Hand_1_Ca_BS"/>
</dbReference>
<dbReference type="CDD" id="cd00038">
    <property type="entry name" value="CAP_ED"/>
    <property type="match status" value="2"/>
</dbReference>
<gene>
    <name evidence="5" type="ORF">LDAN0321_LOCUS15475</name>
</gene>
<dbReference type="SUPFAM" id="SSF51206">
    <property type="entry name" value="cAMP-binding domain-like"/>
    <property type="match status" value="2"/>
</dbReference>
<evidence type="ECO:0000313" key="5">
    <source>
        <dbReference type="EMBL" id="CAD9597364.1"/>
    </source>
</evidence>
<feature type="domain" description="Cyclic nucleotide-binding" evidence="3">
    <location>
        <begin position="309"/>
        <end position="425"/>
    </location>
</feature>
<feature type="domain" description="Cyclic nucleotide-binding" evidence="3">
    <location>
        <begin position="190"/>
        <end position="305"/>
    </location>
</feature>
<dbReference type="InterPro" id="IPR018488">
    <property type="entry name" value="cNMP-bd_CS"/>
</dbReference>
<dbReference type="SUPFAM" id="SSF47473">
    <property type="entry name" value="EF-hand"/>
    <property type="match status" value="1"/>
</dbReference>
<dbReference type="PROSITE" id="PS50222">
    <property type="entry name" value="EF_HAND_2"/>
    <property type="match status" value="1"/>
</dbReference>
<organism evidence="5">
    <name type="scientific">Leptocylindrus danicus</name>
    <dbReference type="NCBI Taxonomy" id="163516"/>
    <lineage>
        <taxon>Eukaryota</taxon>
        <taxon>Sar</taxon>
        <taxon>Stramenopiles</taxon>
        <taxon>Ochrophyta</taxon>
        <taxon>Bacillariophyta</taxon>
        <taxon>Coscinodiscophyceae</taxon>
        <taxon>Chaetocerotophycidae</taxon>
        <taxon>Leptocylindrales</taxon>
        <taxon>Leptocylindraceae</taxon>
        <taxon>Leptocylindrus</taxon>
    </lineage>
</organism>
<dbReference type="InterPro" id="IPR002048">
    <property type="entry name" value="EF_hand_dom"/>
</dbReference>
<dbReference type="InterPro" id="IPR000595">
    <property type="entry name" value="cNMP-bd_dom"/>
</dbReference>
<evidence type="ECO:0000256" key="1">
    <source>
        <dbReference type="ARBA" id="ARBA00022837"/>
    </source>
</evidence>
<dbReference type="SMART" id="SM00100">
    <property type="entry name" value="cNMP"/>
    <property type="match status" value="2"/>
</dbReference>
<accession>A0A7S2L6I5</accession>
<feature type="domain" description="EF-hand" evidence="4">
    <location>
        <begin position="73"/>
        <end position="108"/>
    </location>
</feature>
<dbReference type="InterPro" id="IPR014710">
    <property type="entry name" value="RmlC-like_jellyroll"/>
</dbReference>
<dbReference type="PROSITE" id="PS00018">
    <property type="entry name" value="EF_HAND_1"/>
    <property type="match status" value="2"/>
</dbReference>